<evidence type="ECO:0000313" key="3">
    <source>
        <dbReference type="Proteomes" id="UP000807469"/>
    </source>
</evidence>
<evidence type="ECO:0000256" key="1">
    <source>
        <dbReference type="SAM" id="MobiDB-lite"/>
    </source>
</evidence>
<keyword evidence="3" id="KW-1185">Reference proteome</keyword>
<sequence length="90" mass="10742">MNPYEKAGGDRDSDGKLESRGDRNRDLTRKQAPKRDRTRKKKEKKESRYGIKKKKERKNQSIRIFLPPYPRPNSMSKKTEHKTDMRIDPI</sequence>
<feature type="region of interest" description="Disordered" evidence="1">
    <location>
        <begin position="1"/>
        <end position="90"/>
    </location>
</feature>
<dbReference type="EMBL" id="MU155452">
    <property type="protein sequence ID" value="KAF9473322.1"/>
    <property type="molecule type" value="Genomic_DNA"/>
</dbReference>
<accession>A0A9P5YQ22</accession>
<dbReference type="Proteomes" id="UP000807469">
    <property type="component" value="Unassembled WGS sequence"/>
</dbReference>
<protein>
    <submittedName>
        <fullName evidence="2">Uncharacterized protein</fullName>
    </submittedName>
</protein>
<name>A0A9P5YQ22_9AGAR</name>
<feature type="compositionally biased region" description="Basic and acidic residues" evidence="1">
    <location>
        <begin position="77"/>
        <end position="90"/>
    </location>
</feature>
<feature type="compositionally biased region" description="Basic and acidic residues" evidence="1">
    <location>
        <begin position="7"/>
        <end position="35"/>
    </location>
</feature>
<comment type="caution">
    <text evidence="2">The sequence shown here is derived from an EMBL/GenBank/DDBJ whole genome shotgun (WGS) entry which is preliminary data.</text>
</comment>
<proteinExistence type="predicted"/>
<organism evidence="2 3">
    <name type="scientific">Pholiota conissans</name>
    <dbReference type="NCBI Taxonomy" id="109636"/>
    <lineage>
        <taxon>Eukaryota</taxon>
        <taxon>Fungi</taxon>
        <taxon>Dikarya</taxon>
        <taxon>Basidiomycota</taxon>
        <taxon>Agaricomycotina</taxon>
        <taxon>Agaricomycetes</taxon>
        <taxon>Agaricomycetidae</taxon>
        <taxon>Agaricales</taxon>
        <taxon>Agaricineae</taxon>
        <taxon>Strophariaceae</taxon>
        <taxon>Pholiota</taxon>
    </lineage>
</organism>
<evidence type="ECO:0000313" key="2">
    <source>
        <dbReference type="EMBL" id="KAF9473322.1"/>
    </source>
</evidence>
<gene>
    <name evidence="2" type="ORF">BDN70DRAFT_396313</name>
</gene>
<dbReference type="AlphaFoldDB" id="A0A9P5YQ22"/>
<reference evidence="2" key="1">
    <citation type="submission" date="2020-11" db="EMBL/GenBank/DDBJ databases">
        <authorList>
            <consortium name="DOE Joint Genome Institute"/>
            <person name="Ahrendt S."/>
            <person name="Riley R."/>
            <person name="Andreopoulos W."/>
            <person name="Labutti K."/>
            <person name="Pangilinan J."/>
            <person name="Ruiz-Duenas F.J."/>
            <person name="Barrasa J.M."/>
            <person name="Sanchez-Garcia M."/>
            <person name="Camarero S."/>
            <person name="Miyauchi S."/>
            <person name="Serrano A."/>
            <person name="Linde D."/>
            <person name="Babiker R."/>
            <person name="Drula E."/>
            <person name="Ayuso-Fernandez I."/>
            <person name="Pacheco R."/>
            <person name="Padilla G."/>
            <person name="Ferreira P."/>
            <person name="Barriuso J."/>
            <person name="Kellner H."/>
            <person name="Castanera R."/>
            <person name="Alfaro M."/>
            <person name="Ramirez L."/>
            <person name="Pisabarro A.G."/>
            <person name="Kuo A."/>
            <person name="Tritt A."/>
            <person name="Lipzen A."/>
            <person name="He G."/>
            <person name="Yan M."/>
            <person name="Ng V."/>
            <person name="Cullen D."/>
            <person name="Martin F."/>
            <person name="Rosso M.-N."/>
            <person name="Henrissat B."/>
            <person name="Hibbett D."/>
            <person name="Martinez A.T."/>
            <person name="Grigoriev I.V."/>
        </authorList>
    </citation>
    <scope>NUCLEOTIDE SEQUENCE</scope>
    <source>
        <strain evidence="2">CIRM-BRFM 674</strain>
    </source>
</reference>